<feature type="compositionally biased region" description="Basic residues" evidence="7">
    <location>
        <begin position="228"/>
        <end position="251"/>
    </location>
</feature>
<dbReference type="CDD" id="cd01425">
    <property type="entry name" value="RPS2"/>
    <property type="match status" value="1"/>
</dbReference>
<dbReference type="PROSITE" id="PS00962">
    <property type="entry name" value="RIBOSOMAL_S2_1"/>
    <property type="match status" value="1"/>
</dbReference>
<keyword evidence="3 5" id="KW-0687">Ribonucleoprotein</keyword>
<dbReference type="GO" id="GO:0003735">
    <property type="term" value="F:structural constituent of ribosome"/>
    <property type="evidence" value="ECO:0007669"/>
    <property type="project" value="InterPro"/>
</dbReference>
<evidence type="ECO:0000256" key="2">
    <source>
        <dbReference type="ARBA" id="ARBA00022980"/>
    </source>
</evidence>
<reference evidence="8 9" key="1">
    <citation type="journal article" date="2016" name="Nat. Commun.">
        <title>Thousands of microbial genomes shed light on interconnected biogeochemical processes in an aquifer system.</title>
        <authorList>
            <person name="Anantharaman K."/>
            <person name="Brown C.T."/>
            <person name="Hug L.A."/>
            <person name="Sharon I."/>
            <person name="Castelle C.J."/>
            <person name="Probst A.J."/>
            <person name="Thomas B.C."/>
            <person name="Singh A."/>
            <person name="Wilkins M.J."/>
            <person name="Karaoz U."/>
            <person name="Brodie E.L."/>
            <person name="Williams K.H."/>
            <person name="Hubbard S.S."/>
            <person name="Banfield J.F."/>
        </authorList>
    </citation>
    <scope>NUCLEOTIDE SEQUENCE [LARGE SCALE GENOMIC DNA]</scope>
</reference>
<evidence type="ECO:0000256" key="5">
    <source>
        <dbReference type="HAMAP-Rule" id="MF_00291"/>
    </source>
</evidence>
<dbReference type="HAMAP" id="MF_00291_B">
    <property type="entry name" value="Ribosomal_uS2_B"/>
    <property type="match status" value="1"/>
</dbReference>
<dbReference type="InterPro" id="IPR005706">
    <property type="entry name" value="Ribosomal_uS2_bac/mit/plastid"/>
</dbReference>
<evidence type="ECO:0000256" key="1">
    <source>
        <dbReference type="ARBA" id="ARBA00006242"/>
    </source>
</evidence>
<dbReference type="STRING" id="1802538.A2382_00995"/>
<evidence type="ECO:0000256" key="4">
    <source>
        <dbReference type="ARBA" id="ARBA00035256"/>
    </source>
</evidence>
<dbReference type="PROSITE" id="PS00963">
    <property type="entry name" value="RIBOSOMAL_S2_2"/>
    <property type="match status" value="1"/>
</dbReference>
<proteinExistence type="inferred from homology"/>
<sequence length="251" mass="28149">MAVEISLEKLLEAGAHFGHQRRRWNPKMQQFLFGMKEGIFVFDLVQTQKCLELALNEVTKAAAEDKIILLVGTKKQAKEKVAEVGKATGFPYVDERWLGGTLTNFSQMRSTVKNLENLRKRRLDANKIGFTKKEKLLLDRKIEKFDKSFGGIIKQEQLPDLLFIIDAGREKGAVAEAKRLNIPVIAVVDSNTDPSFIDFPIPMNDDAKKAVGYVLDLFVEAVEEAKTAPKKATTKAAPKAKTKTKTKTKEK</sequence>
<accession>A0A1F8CTS1</accession>
<feature type="region of interest" description="Disordered" evidence="7">
    <location>
        <begin position="226"/>
        <end position="251"/>
    </location>
</feature>
<dbReference type="SUPFAM" id="SSF52313">
    <property type="entry name" value="Ribosomal protein S2"/>
    <property type="match status" value="1"/>
</dbReference>
<dbReference type="Pfam" id="PF00318">
    <property type="entry name" value="Ribosomal_S2"/>
    <property type="match status" value="1"/>
</dbReference>
<evidence type="ECO:0000256" key="7">
    <source>
        <dbReference type="SAM" id="MobiDB-lite"/>
    </source>
</evidence>
<dbReference type="EMBL" id="MGHY01000014">
    <property type="protein sequence ID" value="OGM79486.1"/>
    <property type="molecule type" value="Genomic_DNA"/>
</dbReference>
<keyword evidence="2 5" id="KW-0689">Ribosomal protein</keyword>
<evidence type="ECO:0000313" key="9">
    <source>
        <dbReference type="Proteomes" id="UP000178999"/>
    </source>
</evidence>
<dbReference type="Gene3D" id="1.10.287.610">
    <property type="entry name" value="Helix hairpin bin"/>
    <property type="match status" value="1"/>
</dbReference>
<evidence type="ECO:0000256" key="6">
    <source>
        <dbReference type="RuleBase" id="RU003631"/>
    </source>
</evidence>
<comment type="caution">
    <text evidence="8">The sequence shown here is derived from an EMBL/GenBank/DDBJ whole genome shotgun (WGS) entry which is preliminary data.</text>
</comment>
<dbReference type="GO" id="GO:0006412">
    <property type="term" value="P:translation"/>
    <property type="evidence" value="ECO:0007669"/>
    <property type="project" value="UniProtKB-UniRule"/>
</dbReference>
<dbReference type="Gene3D" id="3.40.50.10490">
    <property type="entry name" value="Glucose-6-phosphate isomerase like protein, domain 1"/>
    <property type="match status" value="1"/>
</dbReference>
<dbReference type="InterPro" id="IPR018130">
    <property type="entry name" value="Ribosomal_uS2_CS"/>
</dbReference>
<dbReference type="PANTHER" id="PTHR12534">
    <property type="entry name" value="30S RIBOSOMAL PROTEIN S2 PROKARYOTIC AND ORGANELLAR"/>
    <property type="match status" value="1"/>
</dbReference>
<dbReference type="Proteomes" id="UP000178999">
    <property type="component" value="Unassembled WGS sequence"/>
</dbReference>
<name>A0A1F8CTS1_9BACT</name>
<dbReference type="InterPro" id="IPR023591">
    <property type="entry name" value="Ribosomal_uS2_flav_dom_sf"/>
</dbReference>
<comment type="similarity">
    <text evidence="1 5 6">Belongs to the universal ribosomal protein uS2 family.</text>
</comment>
<dbReference type="NCBIfam" id="TIGR01011">
    <property type="entry name" value="rpsB_bact"/>
    <property type="match status" value="1"/>
</dbReference>
<dbReference type="InterPro" id="IPR001865">
    <property type="entry name" value="Ribosomal_uS2"/>
</dbReference>
<evidence type="ECO:0000256" key="3">
    <source>
        <dbReference type="ARBA" id="ARBA00023274"/>
    </source>
</evidence>
<dbReference type="PRINTS" id="PR00395">
    <property type="entry name" value="RIBOSOMALS2"/>
</dbReference>
<dbReference type="AlphaFoldDB" id="A0A1F8CTS1"/>
<dbReference type="GO" id="GO:0022627">
    <property type="term" value="C:cytosolic small ribosomal subunit"/>
    <property type="evidence" value="ECO:0007669"/>
    <property type="project" value="TreeGrafter"/>
</dbReference>
<organism evidence="8 9">
    <name type="scientific">Candidatus Woesebacteria bacterium RIFOXYB1_FULL_38_16</name>
    <dbReference type="NCBI Taxonomy" id="1802538"/>
    <lineage>
        <taxon>Bacteria</taxon>
        <taxon>Candidatus Woeseibacteriota</taxon>
    </lineage>
</organism>
<evidence type="ECO:0000313" key="8">
    <source>
        <dbReference type="EMBL" id="OGM79486.1"/>
    </source>
</evidence>
<dbReference type="PANTHER" id="PTHR12534:SF0">
    <property type="entry name" value="SMALL RIBOSOMAL SUBUNIT PROTEIN US2M"/>
    <property type="match status" value="1"/>
</dbReference>
<protein>
    <recommendedName>
        <fullName evidence="4 5">Small ribosomal subunit protein uS2</fullName>
    </recommendedName>
</protein>
<gene>
    <name evidence="5" type="primary">rpsB</name>
    <name evidence="8" type="ORF">A2382_00995</name>
</gene>